<organism evidence="1 2">
    <name type="scientific">Variovorax ginsengisoli</name>
    <dbReference type="NCBI Taxonomy" id="363844"/>
    <lineage>
        <taxon>Bacteria</taxon>
        <taxon>Pseudomonadati</taxon>
        <taxon>Pseudomonadota</taxon>
        <taxon>Betaproteobacteria</taxon>
        <taxon>Burkholderiales</taxon>
        <taxon>Comamonadaceae</taxon>
        <taxon>Variovorax</taxon>
    </lineage>
</organism>
<sequence>MSYAVTLQDFPNLPADAKADAEKRFRRALEKALGEDVMPIFKAFSDASDAGPDTLSRDDLLLANRWPKAYDLAKTAGFRDLGTADEAYFELRTS</sequence>
<comment type="caution">
    <text evidence="1">The sequence shown here is derived from an EMBL/GenBank/DDBJ whole genome shotgun (WGS) entry which is preliminary data.</text>
</comment>
<evidence type="ECO:0000313" key="2">
    <source>
        <dbReference type="Proteomes" id="UP001226867"/>
    </source>
</evidence>
<dbReference type="Proteomes" id="UP001226867">
    <property type="component" value="Unassembled WGS sequence"/>
</dbReference>
<evidence type="ECO:0000313" key="1">
    <source>
        <dbReference type="EMBL" id="MDP9902882.1"/>
    </source>
</evidence>
<dbReference type="EMBL" id="JAUSRO010000023">
    <property type="protein sequence ID" value="MDP9902882.1"/>
    <property type="molecule type" value="Genomic_DNA"/>
</dbReference>
<proteinExistence type="predicted"/>
<accession>A0ABT9SHJ0</accession>
<dbReference type="RefSeq" id="WP_307692615.1">
    <property type="nucleotide sequence ID" value="NZ_JAUSRO010000023.1"/>
</dbReference>
<gene>
    <name evidence="1" type="ORF">J2W36_005160</name>
</gene>
<name>A0ABT9SHJ0_9BURK</name>
<reference evidence="1 2" key="1">
    <citation type="submission" date="2023-07" db="EMBL/GenBank/DDBJ databases">
        <title>Sorghum-associated microbial communities from plants grown in Nebraska, USA.</title>
        <authorList>
            <person name="Schachtman D."/>
        </authorList>
    </citation>
    <scope>NUCLEOTIDE SEQUENCE [LARGE SCALE GENOMIC DNA]</scope>
    <source>
        <strain evidence="1 2">DS1607</strain>
    </source>
</reference>
<protein>
    <submittedName>
        <fullName evidence="1">Uncharacterized protein</fullName>
    </submittedName>
</protein>
<keyword evidence="2" id="KW-1185">Reference proteome</keyword>